<dbReference type="STRING" id="984485.A0A1E4RCM9"/>
<evidence type="ECO:0000256" key="1">
    <source>
        <dbReference type="SAM" id="MobiDB-lite"/>
    </source>
</evidence>
<dbReference type="OrthoDB" id="4096087at2759"/>
<reference evidence="3" key="1">
    <citation type="submission" date="2016-05" db="EMBL/GenBank/DDBJ databases">
        <title>Comparative genomics of biotechnologically important yeasts.</title>
        <authorList>
            <consortium name="DOE Joint Genome Institute"/>
            <person name="Riley R."/>
            <person name="Haridas S."/>
            <person name="Wolfe K.H."/>
            <person name="Lopes M.R."/>
            <person name="Hittinger C.T."/>
            <person name="Goker M."/>
            <person name="Salamov A."/>
            <person name="Wisecaver J."/>
            <person name="Long T.M."/>
            <person name="Aerts A.L."/>
            <person name="Barry K."/>
            <person name="Choi C."/>
            <person name="Clum A."/>
            <person name="Coughlan A.Y."/>
            <person name="Deshpande S."/>
            <person name="Douglass A.P."/>
            <person name="Hanson S.J."/>
            <person name="Klenk H.-P."/>
            <person name="Labutti K."/>
            <person name="Lapidus A."/>
            <person name="Lindquist E."/>
            <person name="Lipzen A."/>
            <person name="Meier-Kolthoff J.P."/>
            <person name="Ohm R.A."/>
            <person name="Otillar R.P."/>
            <person name="Pangilinan J."/>
            <person name="Peng Y."/>
            <person name="Rokas A."/>
            <person name="Rosa C.A."/>
            <person name="Scheuner C."/>
            <person name="Sibirny A.A."/>
            <person name="Slot J.C."/>
            <person name="Stielow J.B."/>
            <person name="Sun H."/>
            <person name="Kurtzman C.P."/>
            <person name="Blackwell M."/>
            <person name="Grigoriev I.V."/>
            <person name="Jeffries T.W."/>
        </authorList>
    </citation>
    <scope>NUCLEOTIDE SEQUENCE [LARGE SCALE GENOMIC DNA]</scope>
    <source>
        <strain evidence="3">NRRL Y-1933</strain>
    </source>
</reference>
<dbReference type="RefSeq" id="XP_020074050.1">
    <property type="nucleotide sequence ID" value="XM_020219073.1"/>
</dbReference>
<dbReference type="GeneID" id="30993623"/>
<sequence>MFGDAGHENDSDLNINPSISNNPPGSQSILTKDSDNFSNSVFSQSKKTFSTNQSSYKSQDSKTKVSNSSKSFNNFDYGQPLQILDIPEESNEDYNFQELMIEKLHTLYQDISFIINQYDNSSINLSSAVINIIDCLKKLSSFIDGLSEVEEMNFSTYNNDDLRKIMKIFLHFYDHLLNDEVYVKLKLLLVKNFNDVTSKLNVHYKHLTSSNQSLLKPKNFAVGANSGESLPNEDILSKIIYRMSNADSNNQPLFDIKEQNGSFIAPVVRGLSKDLNVLCLYFGFPNPSDYHYKLTKNLTELYDDVHVLVMKNNISLATSVQSSLPNFNQEQQHHHHQNLKQSSTPRFKLPFRNPSDSLHPPMSLSLSVETSARTSGTMGGFIYPKIDLQKQPKLASYANSKFAISCGHVCLDKKEDNIEYPHVSSPLAVLVNLYKQALKNQYQKFSSNDDITMKEARNAYGSALNQLDDNFPLRKIKVHDSKSKQDRFEIRNFPKHRFGQIIWGERTLINARKLKDGTKLEEKRLSDLAIIKVNKALNCDLNFLGDDIAFNEFDPSLMFDNLYVRKIVNLNRTQREFNMDNLNDVDSSVSSFNSQTNYGIPVFKYGSTTKFTQGNLNGIKMVYWLDGAIHSSEFVVNSIDKNSAFAAGGDSGSWILSKLEDIPSVSENKGLGVLGMLHSYDGEFKQFGLFTPMHEILDRLQEVTKIEWGVVGVNEKHDDESIASVDSDEDTGFASGSDAGDDDYESGMEDFDGSNPPDVD</sequence>
<evidence type="ECO:0000313" key="3">
    <source>
        <dbReference type="Proteomes" id="UP000095085"/>
    </source>
</evidence>
<feature type="compositionally biased region" description="Low complexity" evidence="1">
    <location>
        <begin position="12"/>
        <end position="29"/>
    </location>
</feature>
<dbReference type="InterPro" id="IPR012985">
    <property type="entry name" value="Peptidase_S64_Ssy5"/>
</dbReference>
<feature type="compositionally biased region" description="Acidic residues" evidence="1">
    <location>
        <begin position="739"/>
        <end position="752"/>
    </location>
</feature>
<dbReference type="EMBL" id="KV454546">
    <property type="protein sequence ID" value="ODV64983.1"/>
    <property type="molecule type" value="Genomic_DNA"/>
</dbReference>
<dbReference type="InterPro" id="IPR009003">
    <property type="entry name" value="Peptidase_S1_PA"/>
</dbReference>
<name>A0A1E4RCM9_9ASCO</name>
<dbReference type="SUPFAM" id="SSF50494">
    <property type="entry name" value="Trypsin-like serine proteases"/>
    <property type="match status" value="1"/>
</dbReference>
<feature type="region of interest" description="Disordered" evidence="1">
    <location>
        <begin position="1"/>
        <end position="37"/>
    </location>
</feature>
<protein>
    <submittedName>
        <fullName evidence="2">Peptidase S64</fullName>
    </submittedName>
</protein>
<evidence type="ECO:0000313" key="2">
    <source>
        <dbReference type="EMBL" id="ODV64983.1"/>
    </source>
</evidence>
<feature type="region of interest" description="Disordered" evidence="1">
    <location>
        <begin position="717"/>
        <end position="760"/>
    </location>
</feature>
<gene>
    <name evidence="2" type="ORF">HYPBUDRAFT_114833</name>
</gene>
<dbReference type="Pfam" id="PF08192">
    <property type="entry name" value="Peptidase_S64"/>
    <property type="match status" value="1"/>
</dbReference>
<feature type="compositionally biased region" description="Basic and acidic residues" evidence="1">
    <location>
        <begin position="1"/>
        <end position="10"/>
    </location>
</feature>
<keyword evidence="3" id="KW-1185">Reference proteome</keyword>
<dbReference type="AlphaFoldDB" id="A0A1E4RCM9"/>
<accession>A0A1E4RCM9</accession>
<organism evidence="2 3">
    <name type="scientific">Hyphopichia burtonii NRRL Y-1933</name>
    <dbReference type="NCBI Taxonomy" id="984485"/>
    <lineage>
        <taxon>Eukaryota</taxon>
        <taxon>Fungi</taxon>
        <taxon>Dikarya</taxon>
        <taxon>Ascomycota</taxon>
        <taxon>Saccharomycotina</taxon>
        <taxon>Pichiomycetes</taxon>
        <taxon>Debaryomycetaceae</taxon>
        <taxon>Hyphopichia</taxon>
    </lineage>
</organism>
<proteinExistence type="predicted"/>
<dbReference type="Proteomes" id="UP000095085">
    <property type="component" value="Unassembled WGS sequence"/>
</dbReference>